<accession>A0AC34G1A4</accession>
<sequence>MVDAEISTTTAVETSSIPFSTVETEATSPFPYSTESQSSTNTATTSDAPFSTPEYSTQSPDFSTNPSSFPSTLPPSTPQQTSGPTSCYGLIFAGEMSQSISLQEKTDFLNIVLKVVANFQNTNLKFAITTFGSTIYKYLGDFQNYGEFVSSVNALISDLPNPNGALTYIAPVLDDIYDEITLYNGKGISTLFMGEME</sequence>
<dbReference type="WBParaSite" id="ES5_v2.g23412.t1">
    <property type="protein sequence ID" value="ES5_v2.g23412.t1"/>
    <property type="gene ID" value="ES5_v2.g23412"/>
</dbReference>
<evidence type="ECO:0000313" key="2">
    <source>
        <dbReference type="WBParaSite" id="ES5_v2.g23412.t1"/>
    </source>
</evidence>
<reference evidence="2" key="1">
    <citation type="submission" date="2022-11" db="UniProtKB">
        <authorList>
            <consortium name="WormBaseParasite"/>
        </authorList>
    </citation>
    <scope>IDENTIFICATION</scope>
</reference>
<name>A0AC34G1A4_9BILA</name>
<proteinExistence type="predicted"/>
<organism evidence="1 2">
    <name type="scientific">Panagrolaimus sp. ES5</name>
    <dbReference type="NCBI Taxonomy" id="591445"/>
    <lineage>
        <taxon>Eukaryota</taxon>
        <taxon>Metazoa</taxon>
        <taxon>Ecdysozoa</taxon>
        <taxon>Nematoda</taxon>
        <taxon>Chromadorea</taxon>
        <taxon>Rhabditida</taxon>
        <taxon>Tylenchina</taxon>
        <taxon>Panagrolaimomorpha</taxon>
        <taxon>Panagrolaimoidea</taxon>
        <taxon>Panagrolaimidae</taxon>
        <taxon>Panagrolaimus</taxon>
    </lineage>
</organism>
<dbReference type="Proteomes" id="UP000887579">
    <property type="component" value="Unplaced"/>
</dbReference>
<protein>
    <submittedName>
        <fullName evidence="2">Uncharacterized protein</fullName>
    </submittedName>
</protein>
<evidence type="ECO:0000313" key="1">
    <source>
        <dbReference type="Proteomes" id="UP000887579"/>
    </source>
</evidence>